<organism evidence="1 2">
    <name type="scientific">Parendozoicomonas callyspongiae</name>
    <dbReference type="NCBI Taxonomy" id="2942213"/>
    <lineage>
        <taxon>Bacteria</taxon>
        <taxon>Pseudomonadati</taxon>
        <taxon>Pseudomonadota</taxon>
        <taxon>Gammaproteobacteria</taxon>
        <taxon>Oceanospirillales</taxon>
        <taxon>Endozoicomonadaceae</taxon>
        <taxon>Parendozoicomonas</taxon>
    </lineage>
</organism>
<gene>
    <name evidence="1" type="ORF">M3P05_11495</name>
</gene>
<proteinExistence type="predicted"/>
<dbReference type="RefSeq" id="WP_249699786.1">
    <property type="nucleotide sequence ID" value="NZ_JAMFLX010000014.1"/>
</dbReference>
<dbReference type="EMBL" id="JAMFLX010000014">
    <property type="protein sequence ID" value="MCL6270547.1"/>
    <property type="molecule type" value="Genomic_DNA"/>
</dbReference>
<dbReference type="InterPro" id="IPR012337">
    <property type="entry name" value="RNaseH-like_sf"/>
</dbReference>
<evidence type="ECO:0008006" key="3">
    <source>
        <dbReference type="Google" id="ProtNLM"/>
    </source>
</evidence>
<protein>
    <recommendedName>
        <fullName evidence="3">Transposase</fullName>
    </recommendedName>
</protein>
<comment type="caution">
    <text evidence="1">The sequence shown here is derived from an EMBL/GenBank/DDBJ whole genome shotgun (WGS) entry which is preliminary data.</text>
</comment>
<evidence type="ECO:0000313" key="1">
    <source>
        <dbReference type="EMBL" id="MCL6270547.1"/>
    </source>
</evidence>
<dbReference type="SUPFAM" id="SSF53098">
    <property type="entry name" value="Ribonuclease H-like"/>
    <property type="match status" value="1"/>
</dbReference>
<dbReference type="Proteomes" id="UP001203338">
    <property type="component" value="Unassembled WGS sequence"/>
</dbReference>
<name>A0ABT0PIG4_9GAMM</name>
<reference evidence="1 2" key="1">
    <citation type="submission" date="2022-05" db="EMBL/GenBank/DDBJ databases">
        <authorList>
            <person name="Park J.-S."/>
        </authorList>
    </citation>
    <scope>NUCLEOTIDE SEQUENCE [LARGE SCALE GENOMIC DNA]</scope>
    <source>
        <strain evidence="1 2">2012CJ34-2</strain>
    </source>
</reference>
<keyword evidence="2" id="KW-1185">Reference proteome</keyword>
<evidence type="ECO:0000313" key="2">
    <source>
        <dbReference type="Proteomes" id="UP001203338"/>
    </source>
</evidence>
<accession>A0ABT0PIG4</accession>
<sequence length="94" mass="11051">MFFKWVKQNLKIKRFFGWSENAVKIQVLTAMIAYLLLHLAQIATLCKLSLQQIARRVNLNLTSRRSLVALFCDPPEKKRVTMLQNQGHLEFEYV</sequence>